<name>A0AAD9X631_9ROSI</name>
<organism evidence="2 3">
    <name type="scientific">Dipteronia dyeriana</name>
    <dbReference type="NCBI Taxonomy" id="168575"/>
    <lineage>
        <taxon>Eukaryota</taxon>
        <taxon>Viridiplantae</taxon>
        <taxon>Streptophyta</taxon>
        <taxon>Embryophyta</taxon>
        <taxon>Tracheophyta</taxon>
        <taxon>Spermatophyta</taxon>
        <taxon>Magnoliopsida</taxon>
        <taxon>eudicotyledons</taxon>
        <taxon>Gunneridae</taxon>
        <taxon>Pentapetalae</taxon>
        <taxon>rosids</taxon>
        <taxon>malvids</taxon>
        <taxon>Sapindales</taxon>
        <taxon>Sapindaceae</taxon>
        <taxon>Hippocastanoideae</taxon>
        <taxon>Acereae</taxon>
        <taxon>Dipteronia</taxon>
    </lineage>
</organism>
<evidence type="ECO:0000313" key="3">
    <source>
        <dbReference type="Proteomes" id="UP001280121"/>
    </source>
</evidence>
<comment type="caution">
    <text evidence="2">The sequence shown here is derived from an EMBL/GenBank/DDBJ whole genome shotgun (WGS) entry which is preliminary data.</text>
</comment>
<feature type="signal peptide" evidence="1">
    <location>
        <begin position="1"/>
        <end position="20"/>
    </location>
</feature>
<evidence type="ECO:0000256" key="1">
    <source>
        <dbReference type="SAM" id="SignalP"/>
    </source>
</evidence>
<protein>
    <submittedName>
        <fullName evidence="2">Uncharacterized protein</fullName>
    </submittedName>
</protein>
<sequence>MSLLYLVLVTSCILCNYVLTNQIFPTKAGGSLSHNSHEPKYKIEFHSEDSLLSACKYSYIFYTHLLFGLDCCVLKT</sequence>
<feature type="chain" id="PRO_5041982094" evidence="1">
    <location>
        <begin position="21"/>
        <end position="76"/>
    </location>
</feature>
<dbReference type="EMBL" id="JANJYI010000004">
    <property type="protein sequence ID" value="KAK2653493.1"/>
    <property type="molecule type" value="Genomic_DNA"/>
</dbReference>
<reference evidence="2" key="1">
    <citation type="journal article" date="2023" name="Plant J.">
        <title>Genome sequences and population genomics provide insights into the demographic history, inbreeding, and mutation load of two 'living fossil' tree species of Dipteronia.</title>
        <authorList>
            <person name="Feng Y."/>
            <person name="Comes H.P."/>
            <person name="Chen J."/>
            <person name="Zhu S."/>
            <person name="Lu R."/>
            <person name="Zhang X."/>
            <person name="Li P."/>
            <person name="Qiu J."/>
            <person name="Olsen K.M."/>
            <person name="Qiu Y."/>
        </authorList>
    </citation>
    <scope>NUCLEOTIDE SEQUENCE</scope>
    <source>
        <strain evidence="2">KIB01</strain>
    </source>
</reference>
<evidence type="ECO:0000313" key="2">
    <source>
        <dbReference type="EMBL" id="KAK2653493.1"/>
    </source>
</evidence>
<keyword evidence="1" id="KW-0732">Signal</keyword>
<dbReference type="AlphaFoldDB" id="A0AAD9X631"/>
<gene>
    <name evidence="2" type="ORF">Ddye_013349</name>
</gene>
<keyword evidence="3" id="KW-1185">Reference proteome</keyword>
<dbReference type="Proteomes" id="UP001280121">
    <property type="component" value="Unassembled WGS sequence"/>
</dbReference>
<proteinExistence type="predicted"/>
<accession>A0AAD9X631</accession>